<protein>
    <submittedName>
        <fullName evidence="3">HNH endonuclease signature motif containing protein</fullName>
    </submittedName>
</protein>
<keyword evidence="4" id="KW-1185">Reference proteome</keyword>
<keyword evidence="3" id="KW-0378">Hydrolase</keyword>
<evidence type="ECO:0000256" key="1">
    <source>
        <dbReference type="SAM" id="MobiDB-lite"/>
    </source>
</evidence>
<reference evidence="3 4" key="1">
    <citation type="submission" date="2023-03" db="EMBL/GenBank/DDBJ databases">
        <title>Complete genome sequences of several Auritidibacter ignavus strains isolated from ear infections.</title>
        <authorList>
            <person name="Baehr T."/>
            <person name="Baumhoegger A.M."/>
        </authorList>
    </citation>
    <scope>NUCLEOTIDE SEQUENCE [LARGE SCALE GENOMIC DNA]</scope>
    <source>
        <strain evidence="3 4">BABAE-6</strain>
    </source>
</reference>
<proteinExistence type="predicted"/>
<feature type="region of interest" description="Disordered" evidence="1">
    <location>
        <begin position="163"/>
        <end position="182"/>
    </location>
</feature>
<organism evidence="3 4">
    <name type="scientific">Auritidibacter ignavus</name>
    <dbReference type="NCBI Taxonomy" id="678932"/>
    <lineage>
        <taxon>Bacteria</taxon>
        <taxon>Bacillati</taxon>
        <taxon>Actinomycetota</taxon>
        <taxon>Actinomycetes</taxon>
        <taxon>Micrococcales</taxon>
        <taxon>Micrococcaceae</taxon>
        <taxon>Auritidibacter</taxon>
    </lineage>
</organism>
<feature type="compositionally biased region" description="Basic and acidic residues" evidence="1">
    <location>
        <begin position="166"/>
        <end position="175"/>
    </location>
</feature>
<dbReference type="Proteomes" id="UP001224674">
    <property type="component" value="Chromosome"/>
</dbReference>
<evidence type="ECO:0000259" key="2">
    <source>
        <dbReference type="SMART" id="SM00507"/>
    </source>
</evidence>
<gene>
    <name evidence="3" type="ORF">QDX21_12365</name>
</gene>
<dbReference type="GO" id="GO:0004519">
    <property type="term" value="F:endonuclease activity"/>
    <property type="evidence" value="ECO:0007669"/>
    <property type="project" value="UniProtKB-KW"/>
</dbReference>
<keyword evidence="3" id="KW-0255">Endonuclease</keyword>
<dbReference type="AlphaFoldDB" id="A0AAJ6AHY7"/>
<evidence type="ECO:0000313" key="3">
    <source>
        <dbReference type="EMBL" id="WGH93067.1"/>
    </source>
</evidence>
<keyword evidence="3" id="KW-0540">Nuclease</keyword>
<name>A0AAJ6AHY7_9MICC</name>
<evidence type="ECO:0000313" key="4">
    <source>
        <dbReference type="Proteomes" id="UP001224674"/>
    </source>
</evidence>
<dbReference type="CDD" id="cd00085">
    <property type="entry name" value="HNHc"/>
    <property type="match status" value="1"/>
</dbReference>
<dbReference type="RefSeq" id="WP_279674830.1">
    <property type="nucleotide sequence ID" value="NZ_CP122566.1"/>
</dbReference>
<dbReference type="SMART" id="SM00507">
    <property type="entry name" value="HNHc"/>
    <property type="match status" value="1"/>
</dbReference>
<feature type="domain" description="HNH nuclease" evidence="2">
    <location>
        <begin position="502"/>
        <end position="554"/>
    </location>
</feature>
<accession>A0AAJ6AHY7</accession>
<dbReference type="EMBL" id="CP122566">
    <property type="protein sequence ID" value="WGH93067.1"/>
    <property type="molecule type" value="Genomic_DNA"/>
</dbReference>
<sequence>MAKTQNFQANQSQGPDWKSWFVDTEGAPSVSLGELLTTIEHLVLLASEQAKNPSVSAQLAHFGTEPATDWNTLWASAERVADDPVQSRVITPPKDLDNALPEMHHRLEKISYLCDAIKTGLTQVTQHALETSVDRQRLLGIPEQQTGITQVRRYLSQTLGVAGTEASKRSRRADLLEPSPARLGRPPSAPVLPLLARSFHAGRVPTANVDRLVRLIYDVRTYGQQTATDPELVHRVIEAVEPELVESAQTVNPAVFAKMCRRWLHTIASTIDQDGPEPAEVLSPRTEQRLWVTKRSDRGVDFGGTVFGLGAELLLTLDAAANQFAHATGGGIQQRLEFPEQPGSIPHPIRTALRVAFPTLDPNTVMVEDRHGNTLTAHHHTWFDTRKRTRRTLDVVVAALLAAVGLNAETNGLPRHRGSSTRILTLMDYQSLLATYRNHHNAPHRVPTVMAEQRVSQGQFLGPLSAAELRIASCEAELIPVVFGGRSEVLDIGRARRQFSLKQYQAVVARDRGCTVPGCTIPALWCQIHHCQPWSHGGSTAVDNAILVCAAHHADLHHGTWRFVALDHHGAWFIPAPWVNPDSTPQRNRYWKH</sequence>
<dbReference type="InterPro" id="IPR003615">
    <property type="entry name" value="HNH_nuc"/>
</dbReference>
<dbReference type="InterPro" id="IPR003870">
    <property type="entry name" value="DUF222"/>
</dbReference>
<dbReference type="Gene3D" id="1.10.30.50">
    <property type="match status" value="1"/>
</dbReference>
<dbReference type="Pfam" id="PF02720">
    <property type="entry name" value="DUF222"/>
    <property type="match status" value="1"/>
</dbReference>